<dbReference type="SMR" id="A0A444ZQ47"/>
<dbReference type="Pfam" id="PF13041">
    <property type="entry name" value="PPR_2"/>
    <property type="match status" value="2"/>
</dbReference>
<evidence type="ECO:0000313" key="5">
    <source>
        <dbReference type="Proteomes" id="UP000289738"/>
    </source>
</evidence>
<dbReference type="PANTHER" id="PTHR47938:SF28">
    <property type="entry name" value="OS07G0249100 PROTEIN"/>
    <property type="match status" value="1"/>
</dbReference>
<dbReference type="PANTHER" id="PTHR47938">
    <property type="entry name" value="RESPIRATORY COMPLEX I CHAPERONE (CIA84), PUTATIVE (AFU_ORTHOLOGUE AFUA_2G06020)-RELATED"/>
    <property type="match status" value="1"/>
</dbReference>
<feature type="repeat" description="PPR" evidence="3">
    <location>
        <begin position="360"/>
        <end position="394"/>
    </location>
</feature>
<dbReference type="Pfam" id="PF01535">
    <property type="entry name" value="PPR"/>
    <property type="match status" value="1"/>
</dbReference>
<evidence type="ECO:0000313" key="4">
    <source>
        <dbReference type="EMBL" id="RYR16313.1"/>
    </source>
</evidence>
<comment type="caution">
    <text evidence="4">The sequence shown here is derived from an EMBL/GenBank/DDBJ whole genome shotgun (WGS) entry which is preliminary data.</text>
</comment>
<sequence length="551" mass="62929">MLTILRLNQKKFVTRIPHNTTWYLCSTLKFCTQPQSQSSLQTTEVDNLILLNKTSSYPCSTFKLCTQPKTSLETKPIDVDTITRIINDHPFPDQPLHPILLHHLPPSTITTRLIENVLGRLFASHCNGLKALEFFNFTLHHSHSPLSPDSLEKTLHILTRMRYFERAWSLLKEIGRTHPSLLTLKSMSIMLTKIAKFQSTDNTLEAFRRMEHDVFVGKVFGTDEFNVLLKAFCTQRRMKETRSVFVKMAPRFPANTKTMNILLLGFKESGDVTSVELFYHEMVKRGFSPDGVTYNIRIDAYCKKACLGDALRVLDEMEQRGFVPTIETITTLIHGAGLARNKGKAWQLFNEIPSRNLVVDTGAYNALISTLVRVKHIESALSLMDEMVDKHIELDGVTYHTMFLGLKRTKGIEGVSEFYQTMTKRNFVPKTRTVVTLMKYFCQNSRVDLGLSLWKYMVERGHCPHSHALDILVTGLCSRNLLQEAFECSKQLLERGRHMSTASFSMMENFLLKAGHKEKLKDLDQMIKKLQSILPPSRGHATGISTSRIIE</sequence>
<comment type="similarity">
    <text evidence="1">Belongs to the PPR family. P subfamily.</text>
</comment>
<proteinExistence type="inferred from homology"/>
<dbReference type="PROSITE" id="PS51375">
    <property type="entry name" value="PPR"/>
    <property type="match status" value="5"/>
</dbReference>
<dbReference type="InterPro" id="IPR002885">
    <property type="entry name" value="PPR_rpt"/>
</dbReference>
<dbReference type="NCBIfam" id="TIGR00756">
    <property type="entry name" value="PPR"/>
    <property type="match status" value="4"/>
</dbReference>
<accession>A0A444ZQ47</accession>
<feature type="repeat" description="PPR" evidence="3">
    <location>
        <begin position="395"/>
        <end position="429"/>
    </location>
</feature>
<dbReference type="Proteomes" id="UP000289738">
    <property type="component" value="Chromosome B04"/>
</dbReference>
<name>A0A444ZQ47_ARAHY</name>
<gene>
    <name evidence="4" type="ORF">Ahy_B04g073309</name>
</gene>
<keyword evidence="2" id="KW-0677">Repeat</keyword>
<dbReference type="InterPro" id="IPR011990">
    <property type="entry name" value="TPR-like_helical_dom_sf"/>
</dbReference>
<feature type="repeat" description="PPR" evidence="3">
    <location>
        <begin position="290"/>
        <end position="324"/>
    </location>
</feature>
<evidence type="ECO:0008006" key="6">
    <source>
        <dbReference type="Google" id="ProtNLM"/>
    </source>
</evidence>
<dbReference type="GO" id="GO:0003729">
    <property type="term" value="F:mRNA binding"/>
    <property type="evidence" value="ECO:0007669"/>
    <property type="project" value="TreeGrafter"/>
</dbReference>
<dbReference type="Gramene" id="arahy.Tifrunner.gnm2.ann2.Ah14g465900.1">
    <property type="protein sequence ID" value="arahy.Tifrunner.gnm2.ann2.Ah14g465900.1-CDS-1"/>
    <property type="gene ID" value="arahy.Tifrunner.gnm2.ann2.Ah14g465900"/>
</dbReference>
<dbReference type="AlphaFoldDB" id="A0A444ZQ47"/>
<dbReference type="EMBL" id="SDMP01000014">
    <property type="protein sequence ID" value="RYR16313.1"/>
    <property type="molecule type" value="Genomic_DNA"/>
</dbReference>
<reference evidence="4 5" key="1">
    <citation type="submission" date="2019-01" db="EMBL/GenBank/DDBJ databases">
        <title>Sequencing of cultivated peanut Arachis hypogaea provides insights into genome evolution and oil improvement.</title>
        <authorList>
            <person name="Chen X."/>
        </authorList>
    </citation>
    <scope>NUCLEOTIDE SEQUENCE [LARGE SCALE GENOMIC DNA]</scope>
    <source>
        <strain evidence="5">cv. Fuhuasheng</strain>
        <tissue evidence="4">Leaves</tissue>
    </source>
</reference>
<evidence type="ECO:0000256" key="3">
    <source>
        <dbReference type="PROSITE-ProRule" id="PRU00708"/>
    </source>
</evidence>
<feature type="repeat" description="PPR" evidence="3">
    <location>
        <begin position="255"/>
        <end position="289"/>
    </location>
</feature>
<organism evidence="4 5">
    <name type="scientific">Arachis hypogaea</name>
    <name type="common">Peanut</name>
    <dbReference type="NCBI Taxonomy" id="3818"/>
    <lineage>
        <taxon>Eukaryota</taxon>
        <taxon>Viridiplantae</taxon>
        <taxon>Streptophyta</taxon>
        <taxon>Embryophyta</taxon>
        <taxon>Tracheophyta</taxon>
        <taxon>Spermatophyta</taxon>
        <taxon>Magnoliopsida</taxon>
        <taxon>eudicotyledons</taxon>
        <taxon>Gunneridae</taxon>
        <taxon>Pentapetalae</taxon>
        <taxon>rosids</taxon>
        <taxon>fabids</taxon>
        <taxon>Fabales</taxon>
        <taxon>Fabaceae</taxon>
        <taxon>Papilionoideae</taxon>
        <taxon>50 kb inversion clade</taxon>
        <taxon>dalbergioids sensu lato</taxon>
        <taxon>Dalbergieae</taxon>
        <taxon>Pterocarpus clade</taxon>
        <taxon>Arachis</taxon>
    </lineage>
</organism>
<evidence type="ECO:0000256" key="2">
    <source>
        <dbReference type="ARBA" id="ARBA00022737"/>
    </source>
</evidence>
<dbReference type="STRING" id="3818.A0A444ZQ47"/>
<feature type="repeat" description="PPR" evidence="3">
    <location>
        <begin position="430"/>
        <end position="464"/>
    </location>
</feature>
<dbReference type="OrthoDB" id="185373at2759"/>
<protein>
    <recommendedName>
        <fullName evidence="6">Pentatricopeptide repeat-containing protein</fullName>
    </recommendedName>
</protein>
<dbReference type="Gene3D" id="1.25.40.10">
    <property type="entry name" value="Tetratricopeptide repeat domain"/>
    <property type="match status" value="3"/>
</dbReference>
<evidence type="ECO:0000256" key="1">
    <source>
        <dbReference type="ARBA" id="ARBA00007626"/>
    </source>
</evidence>
<keyword evidence="5" id="KW-1185">Reference proteome</keyword>